<reference evidence="22 23" key="1">
    <citation type="submission" date="2020-07" db="EMBL/GenBank/DDBJ databases">
        <title>Genomic Encyclopedia of Type Strains, Phase IV (KMG-V): Genome sequencing to study the core and pangenomes of soil and plant-associated prokaryotes.</title>
        <authorList>
            <person name="Whitman W."/>
        </authorList>
    </citation>
    <scope>NUCLEOTIDE SEQUENCE [LARGE SCALE GENOMIC DNA]</scope>
    <source>
        <strain evidence="22 23">X4EP2</strain>
    </source>
</reference>
<evidence type="ECO:0000256" key="9">
    <source>
        <dbReference type="ARBA" id="ARBA00023002"/>
    </source>
</evidence>
<comment type="pathway">
    <text evidence="13 20">Purine metabolism; XMP biosynthesis via de novo pathway; XMP from IMP: step 1/1.</text>
</comment>
<comment type="caution">
    <text evidence="22">The sequence shown here is derived from an EMBL/GenBank/DDBJ whole genome shotgun (WGS) entry which is preliminary data.</text>
</comment>
<dbReference type="GO" id="GO:0046872">
    <property type="term" value="F:metal ion binding"/>
    <property type="evidence" value="ECO:0007669"/>
    <property type="project" value="UniProtKB-UniRule"/>
</dbReference>
<feature type="active site" description="Thioimidate intermediate" evidence="13 14">
    <location>
        <position position="304"/>
    </location>
</feature>
<feature type="binding site" evidence="13 15">
    <location>
        <position position="302"/>
    </location>
    <ligand>
        <name>IMP</name>
        <dbReference type="ChEBI" id="CHEBI:58053"/>
    </ligand>
</feature>
<dbReference type="HAMAP" id="MF_01964">
    <property type="entry name" value="IMPDH"/>
    <property type="match status" value="1"/>
</dbReference>
<dbReference type="AlphaFoldDB" id="A0A7Y9PG96"/>
<dbReference type="GO" id="GO:0003938">
    <property type="term" value="F:IMP dehydrogenase activity"/>
    <property type="evidence" value="ECO:0007669"/>
    <property type="project" value="UniProtKB-UniRule"/>
</dbReference>
<dbReference type="InterPro" id="IPR046342">
    <property type="entry name" value="CBS_dom_sf"/>
</dbReference>
<keyword evidence="10 13" id="KW-0520">NAD</keyword>
<evidence type="ECO:0000256" key="17">
    <source>
        <dbReference type="PIRSR" id="PIRSR000130-4"/>
    </source>
</evidence>
<dbReference type="FunFam" id="3.20.20.70:FF:000003">
    <property type="entry name" value="GMP reductase"/>
    <property type="match status" value="1"/>
</dbReference>
<evidence type="ECO:0000256" key="20">
    <source>
        <dbReference type="RuleBase" id="RU003928"/>
    </source>
</evidence>
<evidence type="ECO:0000259" key="21">
    <source>
        <dbReference type="PROSITE" id="PS51371"/>
    </source>
</evidence>
<sequence length="508" mass="54532">MINLPLLEALTFDDVLLVPAYSDVVPTQVSTQTQVTRSITLNTPLMSAAMDTVTESRLAIAMAQQGGLGVVHRNLTIEQQAGEIDKVKRSESGMIVDPVTISPEQPIADALDVMRRYKISGVPVTKNKKLVGILTNRDLRFVSRTDLSIDSVMTKENLITVPVGTTLEQAEQILHQHRVEKLLVVNDEYELKGLITVKDIQKKLKYPNASKDSQGRLRVAAAIGATGDFLERAAALVAMRVDALAIDSAHGHSSRVLEAVAEVKKRFPNVDLLAGNVATYDGTLALIDAGADAVKVGIGPGSICTTRMVTGAGMPQITAISEAYRAASQRGIPVIADGGIKYSGDVTKAIAAGANVVMMGSLFAGVDESPGETILYQGRSFKAYRGMGSLSAMAQGSGERYFQGKEDMTEFSSGERPSLTAREGSSQNRLAKFVPEGIEGRVPHRGPLEAMVYQLVGGLRSGMGYLGCETIADLQTKSRFIRISNAGLRESHVHDVIITREAPNYHVE</sequence>
<dbReference type="SUPFAM" id="SSF54631">
    <property type="entry name" value="CBS-domain pair"/>
    <property type="match status" value="1"/>
</dbReference>
<keyword evidence="4 13" id="KW-0479">Metal-binding</keyword>
<protein>
    <recommendedName>
        <fullName evidence="13 20">Inosine-5'-monophosphate dehydrogenase</fullName>
        <shortName evidence="13">IMP dehydrogenase</shortName>
        <shortName evidence="13">IMPD</shortName>
        <shortName evidence="13">IMPDH</shortName>
        <ecNumber evidence="13 20">1.1.1.205</ecNumber>
    </recommendedName>
</protein>
<evidence type="ECO:0000256" key="1">
    <source>
        <dbReference type="ARBA" id="ARBA00001958"/>
    </source>
</evidence>
<dbReference type="SMART" id="SM01240">
    <property type="entry name" value="IMPDH"/>
    <property type="match status" value="1"/>
</dbReference>
<feature type="active site" description="Proton acceptor" evidence="13 14">
    <location>
        <position position="400"/>
    </location>
</feature>
<comment type="activity regulation">
    <text evidence="13">Mycophenolic acid (MPA) is a non-competitive inhibitor that prevents formation of the closed enzyme conformation by binding to the same site as the amobile flap. In contrast, mizoribine monophosphate (MZP) is a competitive inhibitor that induces the closed conformation. MPA is a potent inhibitor of mammalian IMPDHs but a poor inhibitor of the bacterial enzymes. MZP is a more potent inhibitor of bacterial IMPDH.</text>
</comment>
<evidence type="ECO:0000313" key="23">
    <source>
        <dbReference type="Proteomes" id="UP000589520"/>
    </source>
</evidence>
<dbReference type="InterPro" id="IPR015875">
    <property type="entry name" value="IMP_DH/GMP_Rdtase_CS"/>
</dbReference>
<dbReference type="Proteomes" id="UP000589520">
    <property type="component" value="Unassembled WGS sequence"/>
</dbReference>
<feature type="binding site" evidence="13 15">
    <location>
        <begin position="360"/>
        <end position="361"/>
    </location>
    <ligand>
        <name>IMP</name>
        <dbReference type="ChEBI" id="CHEBI:58053"/>
    </ligand>
</feature>
<dbReference type="RefSeq" id="WP_179489593.1">
    <property type="nucleotide sequence ID" value="NZ_JACCCW010000001.1"/>
</dbReference>
<feature type="binding site" evidence="13">
    <location>
        <position position="490"/>
    </location>
    <ligand>
        <name>K(+)</name>
        <dbReference type="ChEBI" id="CHEBI:29103"/>
        <note>ligand shared between two tetrameric partners</note>
    </ligand>
</feature>
<name>A0A7Y9PG96_9BACT</name>
<keyword evidence="8 13" id="KW-0630">Potassium</keyword>
<dbReference type="CDD" id="cd00381">
    <property type="entry name" value="IMPDH"/>
    <property type="match status" value="1"/>
</dbReference>
<feature type="binding site" evidence="13 16">
    <location>
        <begin position="297"/>
        <end position="299"/>
    </location>
    <ligand>
        <name>NAD(+)</name>
        <dbReference type="ChEBI" id="CHEBI:57540"/>
    </ligand>
</feature>
<evidence type="ECO:0000256" key="16">
    <source>
        <dbReference type="PIRSR" id="PIRSR000130-3"/>
    </source>
</evidence>
<comment type="cofactor">
    <cofactor evidence="1 13">
        <name>K(+)</name>
        <dbReference type="ChEBI" id="CHEBI:29103"/>
    </cofactor>
</comment>
<feature type="binding site" evidence="13">
    <location>
        <position position="492"/>
    </location>
    <ligand>
        <name>K(+)</name>
        <dbReference type="ChEBI" id="CHEBI:29103"/>
        <note>ligand shared between two tetrameric partners</note>
    </ligand>
</feature>
<keyword evidence="7 13" id="KW-0658">Purine biosynthesis</keyword>
<evidence type="ECO:0000256" key="8">
    <source>
        <dbReference type="ARBA" id="ARBA00022958"/>
    </source>
</evidence>
<dbReference type="InterPro" id="IPR000644">
    <property type="entry name" value="CBS_dom"/>
</dbReference>
<evidence type="ECO:0000256" key="12">
    <source>
        <dbReference type="ARBA" id="ARBA00048028"/>
    </source>
</evidence>
<dbReference type="UniPathway" id="UPA00601">
    <property type="reaction ID" value="UER00295"/>
</dbReference>
<comment type="function">
    <text evidence="13">Catalyzes the conversion of inosine 5'-phosphate (IMP) to xanthosine 5'-phosphate (XMP), the first committed and rate-limiting step in the de novo synthesis of guanine nucleotides, and therefore plays an important role in the regulation of cell growth.</text>
</comment>
<feature type="binding site" evidence="13 15">
    <location>
        <begin position="337"/>
        <end position="339"/>
    </location>
    <ligand>
        <name>IMP</name>
        <dbReference type="ChEBI" id="CHEBI:58053"/>
    </ligand>
</feature>
<feature type="binding site" evidence="16">
    <location>
        <begin position="247"/>
        <end position="249"/>
    </location>
    <ligand>
        <name>NAD(+)</name>
        <dbReference type="ChEBI" id="CHEBI:57540"/>
    </ligand>
</feature>
<dbReference type="EC" id="1.1.1.205" evidence="13 20"/>
<feature type="binding site" description="in other chain" evidence="13 17">
    <location>
        <position position="301"/>
    </location>
    <ligand>
        <name>K(+)</name>
        <dbReference type="ChEBI" id="CHEBI:29103"/>
        <note>ligand shared between two tetrameric partners</note>
    </ligand>
</feature>
<evidence type="ECO:0000256" key="2">
    <source>
        <dbReference type="ARBA" id="ARBA00005502"/>
    </source>
</evidence>
<keyword evidence="9 13" id="KW-0560">Oxidoreductase</keyword>
<accession>A0A7Y9PG96</accession>
<feature type="binding site" description="in other chain" evidence="13 17">
    <location>
        <position position="304"/>
    </location>
    <ligand>
        <name>K(+)</name>
        <dbReference type="ChEBI" id="CHEBI:29103"/>
        <note>ligand shared between two tetrameric partners</note>
    </ligand>
</feature>
<proteinExistence type="inferred from homology"/>
<dbReference type="PIRSF" id="PIRSF000130">
    <property type="entry name" value="IMPDH"/>
    <property type="match status" value="1"/>
</dbReference>
<dbReference type="PROSITE" id="PS00487">
    <property type="entry name" value="IMP_DH_GMP_RED"/>
    <property type="match status" value="1"/>
</dbReference>
<evidence type="ECO:0000256" key="6">
    <source>
        <dbReference type="ARBA" id="ARBA00022749"/>
    </source>
</evidence>
<evidence type="ECO:0000256" key="15">
    <source>
        <dbReference type="PIRSR" id="PIRSR000130-2"/>
    </source>
</evidence>
<feature type="domain" description="CBS" evidence="21">
    <location>
        <begin position="94"/>
        <end position="151"/>
    </location>
</feature>
<evidence type="ECO:0000256" key="19">
    <source>
        <dbReference type="RuleBase" id="RU003927"/>
    </source>
</evidence>
<gene>
    <name evidence="13" type="primary">guaB</name>
    <name evidence="22" type="ORF">HDF17_001657</name>
</gene>
<comment type="similarity">
    <text evidence="2 13 19">Belongs to the IMPDH/GMPR family.</text>
</comment>
<dbReference type="InterPro" id="IPR001093">
    <property type="entry name" value="IMP_DH_GMPRt"/>
</dbReference>
<dbReference type="CDD" id="cd04601">
    <property type="entry name" value="CBS_pair_IMPDH"/>
    <property type="match status" value="1"/>
</dbReference>
<evidence type="ECO:0000256" key="13">
    <source>
        <dbReference type="HAMAP-Rule" id="MF_01964"/>
    </source>
</evidence>
<keyword evidence="5" id="KW-0677">Repeat</keyword>
<evidence type="ECO:0000256" key="5">
    <source>
        <dbReference type="ARBA" id="ARBA00022737"/>
    </source>
</evidence>
<evidence type="ECO:0000256" key="14">
    <source>
        <dbReference type="PIRSR" id="PIRSR000130-1"/>
    </source>
</evidence>
<evidence type="ECO:0000256" key="10">
    <source>
        <dbReference type="ARBA" id="ARBA00023027"/>
    </source>
</evidence>
<dbReference type="GO" id="GO:0006183">
    <property type="term" value="P:GTP biosynthetic process"/>
    <property type="evidence" value="ECO:0007669"/>
    <property type="project" value="TreeGrafter"/>
</dbReference>
<keyword evidence="11 18" id="KW-0129">CBS domain</keyword>
<dbReference type="InterPro" id="IPR005990">
    <property type="entry name" value="IMP_DH"/>
</dbReference>
<dbReference type="InterPro" id="IPR013785">
    <property type="entry name" value="Aldolase_TIM"/>
</dbReference>
<keyword evidence="23" id="KW-1185">Reference proteome</keyword>
<feature type="binding site" evidence="13 15">
    <location>
        <position position="436"/>
    </location>
    <ligand>
        <name>IMP</name>
        <dbReference type="ChEBI" id="CHEBI:58053"/>
    </ligand>
</feature>
<keyword evidence="6 13" id="KW-0332">GMP biosynthesis</keyword>
<evidence type="ECO:0000256" key="11">
    <source>
        <dbReference type="ARBA" id="ARBA00023122"/>
    </source>
</evidence>
<feature type="binding site" description="in other chain" evidence="13 17">
    <location>
        <position position="299"/>
    </location>
    <ligand>
        <name>K(+)</name>
        <dbReference type="ChEBI" id="CHEBI:29103"/>
        <note>ligand shared between two tetrameric partners</note>
    </ligand>
</feature>
<organism evidence="22 23">
    <name type="scientific">Granulicella arctica</name>
    <dbReference type="NCBI Taxonomy" id="940613"/>
    <lineage>
        <taxon>Bacteria</taxon>
        <taxon>Pseudomonadati</taxon>
        <taxon>Acidobacteriota</taxon>
        <taxon>Terriglobia</taxon>
        <taxon>Terriglobales</taxon>
        <taxon>Acidobacteriaceae</taxon>
        <taxon>Granulicella</taxon>
    </lineage>
</organism>
<feature type="domain" description="CBS" evidence="21">
    <location>
        <begin position="153"/>
        <end position="210"/>
    </location>
</feature>
<dbReference type="GO" id="GO:0006177">
    <property type="term" value="P:GMP biosynthetic process"/>
    <property type="evidence" value="ECO:0007669"/>
    <property type="project" value="UniProtKB-UniRule"/>
</dbReference>
<evidence type="ECO:0000313" key="22">
    <source>
        <dbReference type="EMBL" id="NYF79370.1"/>
    </source>
</evidence>
<evidence type="ECO:0000256" key="18">
    <source>
        <dbReference type="PROSITE-ProRule" id="PRU00703"/>
    </source>
</evidence>
<dbReference type="EMBL" id="JACCCW010000001">
    <property type="protein sequence ID" value="NYF79370.1"/>
    <property type="molecule type" value="Genomic_DNA"/>
</dbReference>
<evidence type="ECO:0000256" key="7">
    <source>
        <dbReference type="ARBA" id="ARBA00022755"/>
    </source>
</evidence>
<feature type="binding site" evidence="13">
    <location>
        <position position="491"/>
    </location>
    <ligand>
        <name>K(+)</name>
        <dbReference type="ChEBI" id="CHEBI:29103"/>
        <note>ligand shared between two tetrameric partners</note>
    </ligand>
</feature>
<dbReference type="Gene3D" id="3.20.20.70">
    <property type="entry name" value="Aldolase class I"/>
    <property type="match status" value="1"/>
</dbReference>
<comment type="caution">
    <text evidence="13">Lacks conserved residue(s) required for the propagation of feature annotation.</text>
</comment>
<dbReference type="NCBIfam" id="TIGR01302">
    <property type="entry name" value="IMP_dehydrog"/>
    <property type="match status" value="1"/>
</dbReference>
<dbReference type="Pfam" id="PF00478">
    <property type="entry name" value="IMPDH"/>
    <property type="match status" value="1"/>
</dbReference>
<feature type="binding site" evidence="13 15">
    <location>
        <begin position="384"/>
        <end position="388"/>
    </location>
    <ligand>
        <name>IMP</name>
        <dbReference type="ChEBI" id="CHEBI:58053"/>
    </ligand>
</feature>
<dbReference type="PROSITE" id="PS51371">
    <property type="entry name" value="CBS"/>
    <property type="match status" value="2"/>
</dbReference>
<comment type="catalytic activity">
    <reaction evidence="12 13 20">
        <text>IMP + NAD(+) + H2O = XMP + NADH + H(+)</text>
        <dbReference type="Rhea" id="RHEA:11708"/>
        <dbReference type="ChEBI" id="CHEBI:15377"/>
        <dbReference type="ChEBI" id="CHEBI:15378"/>
        <dbReference type="ChEBI" id="CHEBI:57464"/>
        <dbReference type="ChEBI" id="CHEBI:57540"/>
        <dbReference type="ChEBI" id="CHEBI:57945"/>
        <dbReference type="ChEBI" id="CHEBI:58053"/>
        <dbReference type="EC" id="1.1.1.205"/>
    </reaction>
</comment>
<comment type="subunit">
    <text evidence="3 13">Homotetramer.</text>
</comment>
<dbReference type="SMART" id="SM00116">
    <property type="entry name" value="CBS"/>
    <property type="match status" value="2"/>
</dbReference>
<dbReference type="SUPFAM" id="SSF51412">
    <property type="entry name" value="Inosine monophosphate dehydrogenase (IMPDH)"/>
    <property type="match status" value="1"/>
</dbReference>
<evidence type="ECO:0000256" key="4">
    <source>
        <dbReference type="ARBA" id="ARBA00022723"/>
    </source>
</evidence>
<dbReference type="PANTHER" id="PTHR11911:SF111">
    <property type="entry name" value="INOSINE-5'-MONOPHOSPHATE DEHYDROGENASE"/>
    <property type="match status" value="1"/>
</dbReference>
<dbReference type="Pfam" id="PF00571">
    <property type="entry name" value="CBS"/>
    <property type="match status" value="2"/>
</dbReference>
<dbReference type="GO" id="GO:0000166">
    <property type="term" value="F:nucleotide binding"/>
    <property type="evidence" value="ECO:0007669"/>
    <property type="project" value="UniProtKB-UniRule"/>
</dbReference>
<evidence type="ECO:0000256" key="3">
    <source>
        <dbReference type="ARBA" id="ARBA00011881"/>
    </source>
</evidence>
<dbReference type="PANTHER" id="PTHR11911">
    <property type="entry name" value="INOSINE-5-MONOPHOSPHATE DEHYDROGENASE RELATED"/>
    <property type="match status" value="1"/>
</dbReference>
<feature type="binding site" evidence="13">
    <location>
        <position position="247"/>
    </location>
    <ligand>
        <name>NAD(+)</name>
        <dbReference type="ChEBI" id="CHEBI:57540"/>
    </ligand>
</feature>